<evidence type="ECO:0000313" key="21">
    <source>
        <dbReference type="Proteomes" id="UP000233782"/>
    </source>
</evidence>
<keyword evidence="14" id="KW-0829">Tyrosine-protein kinase</keyword>
<evidence type="ECO:0000256" key="6">
    <source>
        <dbReference type="ARBA" id="ARBA00022519"/>
    </source>
</evidence>
<feature type="domain" description="Polysaccharide chain length determinant N-terminal" evidence="17">
    <location>
        <begin position="13"/>
        <end position="106"/>
    </location>
</feature>
<evidence type="ECO:0000259" key="19">
    <source>
        <dbReference type="Pfam" id="PF13807"/>
    </source>
</evidence>
<comment type="similarity">
    <text evidence="3">Belongs to the etk/wzc family.</text>
</comment>
<keyword evidence="7" id="KW-0808">Transferase</keyword>
<dbReference type="AlphaFoldDB" id="A0A2N3U917"/>
<dbReference type="Pfam" id="PF02706">
    <property type="entry name" value="Wzz"/>
    <property type="match status" value="1"/>
</dbReference>
<keyword evidence="10" id="KW-0418">Kinase</keyword>
<dbReference type="PANTHER" id="PTHR32309">
    <property type="entry name" value="TYROSINE-PROTEIN KINASE"/>
    <property type="match status" value="1"/>
</dbReference>
<gene>
    <name evidence="20" type="ORF">BD749_3075</name>
</gene>
<evidence type="ECO:0000256" key="8">
    <source>
        <dbReference type="ARBA" id="ARBA00022692"/>
    </source>
</evidence>
<evidence type="ECO:0000313" key="20">
    <source>
        <dbReference type="EMBL" id="PKV63236.1"/>
    </source>
</evidence>
<dbReference type="InterPro" id="IPR027417">
    <property type="entry name" value="P-loop_NTPase"/>
</dbReference>
<dbReference type="EMBL" id="PJMU01000003">
    <property type="protein sequence ID" value="PKV63236.1"/>
    <property type="molecule type" value="Genomic_DNA"/>
</dbReference>
<dbReference type="PANTHER" id="PTHR32309:SF13">
    <property type="entry name" value="FERRIC ENTEROBACTIN TRANSPORT PROTEIN FEPE"/>
    <property type="match status" value="1"/>
</dbReference>
<feature type="domain" description="AAA" evidence="18">
    <location>
        <begin position="575"/>
        <end position="705"/>
    </location>
</feature>
<evidence type="ECO:0000256" key="4">
    <source>
        <dbReference type="ARBA" id="ARBA00011903"/>
    </source>
</evidence>
<organism evidence="20 21">
    <name type="scientific">Pontibacter ramchanderi</name>
    <dbReference type="NCBI Taxonomy" id="1179743"/>
    <lineage>
        <taxon>Bacteria</taxon>
        <taxon>Pseudomonadati</taxon>
        <taxon>Bacteroidota</taxon>
        <taxon>Cytophagia</taxon>
        <taxon>Cytophagales</taxon>
        <taxon>Hymenobacteraceae</taxon>
        <taxon>Pontibacter</taxon>
    </lineage>
</organism>
<comment type="caution">
    <text evidence="20">The sequence shown here is derived from an EMBL/GenBank/DDBJ whole genome shotgun (WGS) entry which is preliminary data.</text>
</comment>
<keyword evidence="11" id="KW-0067">ATP-binding</keyword>
<dbReference type="RefSeq" id="WP_101445863.1">
    <property type="nucleotide sequence ID" value="NZ_PJMU01000003.1"/>
</dbReference>
<comment type="subcellular location">
    <subcellularLocation>
        <location evidence="1">Cell inner membrane</location>
        <topology evidence="1">Multi-pass membrane protein</topology>
    </subcellularLocation>
</comment>
<proteinExistence type="inferred from homology"/>
<sequence length="786" mass="87642">MSELDFQEDNTESLDIKALVMRYLRYWYLFVIGAAIALMAAHLYLRYSTPVYSIKATILIKDESGADLATSGVLGDLAGLKVSKSFSNEVLIIKSKGLMERVLQELGLEVSYFGEGRIKSPELYGGRSPVKAVIAQLDSTGLGKNFIVEIEDGNTFSIWEGENKVSTHKFGEQIRKKYGVFTIVADSDVTNDQGRRILVRFNDLRKLASRYSKGLGVRSINEFATVMELSLTDPVPAKGKDILNKLIEVYNRESINEKNLAVTKTIQFIDERLIYLTGELSAVEKDVQNYLQENRIIDQSASGGLYLNTAHGLKQQITDNEIKLEILKSVESYLQKEENKYELVPTSLDISDPTLGGLIANFNNLQNQRRRLGRSVTESNPILRNVNEQLDILRLNILENIRNIREGLLVIRRNLQANARQFESQVWQVPSMQRELTEINRQQGVKEGLYLFLLQKREEAALSQAITPSNSRVIDPAVAGGSPIEPQSTNIYLIALLAGLAIPFAGIFLRDMLNDTVIEIRDVERATPTPILGEIGHNDTDQMLVISQQSRSSSAELFRLLRANLQFAAGGKENKVILVTSSMSGEGKTFFSLNLAASLVMTGKKVIVLGFDLRKPKLTQGVNLPNNIGITNYLISDTVEVEDLIQFAPEMQELAIIGSGPIPPNPAELMLLPKIGTLIDELKAAFDYIILDSSPVGQVADSLALAPYIDSSLYIVRYNYTHKKQLQIIDELYKSRKLKHPMIVLNDAKKSNSYGYSYGYGYGYGNYYEEDGKKGLGGKLRKLVKG</sequence>
<evidence type="ECO:0000256" key="11">
    <source>
        <dbReference type="ARBA" id="ARBA00022840"/>
    </source>
</evidence>
<dbReference type="GO" id="GO:0005524">
    <property type="term" value="F:ATP binding"/>
    <property type="evidence" value="ECO:0007669"/>
    <property type="project" value="UniProtKB-KW"/>
</dbReference>
<keyword evidence="13 16" id="KW-0472">Membrane</keyword>
<evidence type="ECO:0000256" key="1">
    <source>
        <dbReference type="ARBA" id="ARBA00004429"/>
    </source>
</evidence>
<evidence type="ECO:0000256" key="5">
    <source>
        <dbReference type="ARBA" id="ARBA00022475"/>
    </source>
</evidence>
<keyword evidence="9" id="KW-0547">Nucleotide-binding</keyword>
<comment type="catalytic activity">
    <reaction evidence="15">
        <text>L-tyrosyl-[protein] + ATP = O-phospho-L-tyrosyl-[protein] + ADP + H(+)</text>
        <dbReference type="Rhea" id="RHEA:10596"/>
        <dbReference type="Rhea" id="RHEA-COMP:10136"/>
        <dbReference type="Rhea" id="RHEA-COMP:20101"/>
        <dbReference type="ChEBI" id="CHEBI:15378"/>
        <dbReference type="ChEBI" id="CHEBI:30616"/>
        <dbReference type="ChEBI" id="CHEBI:46858"/>
        <dbReference type="ChEBI" id="CHEBI:61978"/>
        <dbReference type="ChEBI" id="CHEBI:456216"/>
        <dbReference type="EC" id="2.7.10.2"/>
    </reaction>
</comment>
<dbReference type="GO" id="GO:0004715">
    <property type="term" value="F:non-membrane spanning protein tyrosine kinase activity"/>
    <property type="evidence" value="ECO:0007669"/>
    <property type="project" value="UniProtKB-EC"/>
</dbReference>
<dbReference type="EC" id="2.7.10.2" evidence="4"/>
<accession>A0A2N3U917</accession>
<evidence type="ECO:0000256" key="2">
    <source>
        <dbReference type="ARBA" id="ARBA00007316"/>
    </source>
</evidence>
<protein>
    <recommendedName>
        <fullName evidence="4">non-specific protein-tyrosine kinase</fullName>
        <ecNumber evidence="4">2.7.10.2</ecNumber>
    </recommendedName>
</protein>
<dbReference type="Pfam" id="PF13807">
    <property type="entry name" value="GNVR"/>
    <property type="match status" value="1"/>
</dbReference>
<evidence type="ECO:0000256" key="12">
    <source>
        <dbReference type="ARBA" id="ARBA00022989"/>
    </source>
</evidence>
<evidence type="ECO:0000256" key="15">
    <source>
        <dbReference type="ARBA" id="ARBA00051245"/>
    </source>
</evidence>
<comment type="similarity">
    <text evidence="2">Belongs to the CpsD/CapB family.</text>
</comment>
<evidence type="ECO:0000256" key="10">
    <source>
        <dbReference type="ARBA" id="ARBA00022777"/>
    </source>
</evidence>
<dbReference type="NCBIfam" id="TIGR01007">
    <property type="entry name" value="eps_fam"/>
    <property type="match status" value="1"/>
</dbReference>
<dbReference type="Gene3D" id="3.40.50.300">
    <property type="entry name" value="P-loop containing nucleotide triphosphate hydrolases"/>
    <property type="match status" value="1"/>
</dbReference>
<feature type="transmembrane region" description="Helical" evidence="16">
    <location>
        <begin position="26"/>
        <end position="45"/>
    </location>
</feature>
<dbReference type="GO" id="GO:0005886">
    <property type="term" value="C:plasma membrane"/>
    <property type="evidence" value="ECO:0007669"/>
    <property type="project" value="UniProtKB-SubCell"/>
</dbReference>
<name>A0A2N3U917_9BACT</name>
<reference evidence="20 21" key="1">
    <citation type="submission" date="2017-12" db="EMBL/GenBank/DDBJ databases">
        <title>Genomic Encyclopedia of Type Strains, Phase III (KMG-III): the genomes of soil and plant-associated and newly described type strains.</title>
        <authorList>
            <person name="Whitman W."/>
        </authorList>
    </citation>
    <scope>NUCLEOTIDE SEQUENCE [LARGE SCALE GENOMIC DNA]</scope>
    <source>
        <strain evidence="20 21">LP43</strain>
    </source>
</reference>
<dbReference type="InterPro" id="IPR050445">
    <property type="entry name" value="Bact_polysacc_biosynth/exp"/>
</dbReference>
<keyword evidence="8 16" id="KW-0812">Transmembrane</keyword>
<evidence type="ECO:0000256" key="7">
    <source>
        <dbReference type="ARBA" id="ARBA00022679"/>
    </source>
</evidence>
<dbReference type="InterPro" id="IPR032807">
    <property type="entry name" value="GNVR"/>
</dbReference>
<dbReference type="Pfam" id="PF13614">
    <property type="entry name" value="AAA_31"/>
    <property type="match status" value="1"/>
</dbReference>
<keyword evidence="5" id="KW-1003">Cell membrane</keyword>
<keyword evidence="21" id="KW-1185">Reference proteome</keyword>
<evidence type="ECO:0000256" key="13">
    <source>
        <dbReference type="ARBA" id="ARBA00023136"/>
    </source>
</evidence>
<dbReference type="InterPro" id="IPR005702">
    <property type="entry name" value="Wzc-like_C"/>
</dbReference>
<keyword evidence="12 16" id="KW-1133">Transmembrane helix</keyword>
<evidence type="ECO:0000256" key="9">
    <source>
        <dbReference type="ARBA" id="ARBA00022741"/>
    </source>
</evidence>
<dbReference type="Proteomes" id="UP000233782">
    <property type="component" value="Unassembled WGS sequence"/>
</dbReference>
<evidence type="ECO:0000259" key="18">
    <source>
        <dbReference type="Pfam" id="PF13614"/>
    </source>
</evidence>
<feature type="domain" description="Tyrosine-protein kinase G-rich" evidence="19">
    <location>
        <begin position="432"/>
        <end position="512"/>
    </location>
</feature>
<evidence type="ECO:0000256" key="14">
    <source>
        <dbReference type="ARBA" id="ARBA00023137"/>
    </source>
</evidence>
<evidence type="ECO:0000256" key="16">
    <source>
        <dbReference type="SAM" id="Phobius"/>
    </source>
</evidence>
<dbReference type="InterPro" id="IPR025669">
    <property type="entry name" value="AAA_dom"/>
</dbReference>
<keyword evidence="6" id="KW-0997">Cell inner membrane</keyword>
<dbReference type="InterPro" id="IPR003856">
    <property type="entry name" value="LPS_length_determ_N"/>
</dbReference>
<dbReference type="CDD" id="cd05387">
    <property type="entry name" value="BY-kinase"/>
    <property type="match status" value="1"/>
</dbReference>
<dbReference type="OrthoDB" id="9794577at2"/>
<dbReference type="SUPFAM" id="SSF52540">
    <property type="entry name" value="P-loop containing nucleoside triphosphate hydrolases"/>
    <property type="match status" value="1"/>
</dbReference>
<evidence type="ECO:0000259" key="17">
    <source>
        <dbReference type="Pfam" id="PF02706"/>
    </source>
</evidence>
<evidence type="ECO:0000256" key="3">
    <source>
        <dbReference type="ARBA" id="ARBA00008883"/>
    </source>
</evidence>